<feature type="compositionally biased region" description="Low complexity" evidence="1">
    <location>
        <begin position="7"/>
        <end position="18"/>
    </location>
</feature>
<dbReference type="Pfam" id="PF05594">
    <property type="entry name" value="Fil_haemagg"/>
    <property type="match status" value="2"/>
</dbReference>
<feature type="non-terminal residue" evidence="2">
    <location>
        <position position="1"/>
    </location>
</feature>
<gene>
    <name evidence="2" type="ORF">SASC598J21_000630</name>
</gene>
<proteinExistence type="predicted"/>
<sequence length="123" mass="12808">PEHKPETAIPASPPTTAAGSGQTVSAVNSHKTQFETGKIISSEGIINDNGQIIANGGIDLTSKTGLNNHGSLNLNKLTVSGEIFDNYQGKLSARQALINTNSIDNHQGEITTTELLSAKSGKL</sequence>
<evidence type="ECO:0000313" key="2">
    <source>
        <dbReference type="EMBL" id="KEQ02154.1"/>
    </source>
</evidence>
<comment type="caution">
    <text evidence="2">The sequence shown here is derived from an EMBL/GenBank/DDBJ whole genome shotgun (WGS) entry which is preliminary data.</text>
</comment>
<evidence type="ECO:0000256" key="1">
    <source>
        <dbReference type="SAM" id="MobiDB-lite"/>
    </source>
</evidence>
<accession>A0A074W455</accession>
<protein>
    <submittedName>
        <fullName evidence="2">Hemagluttinin repeat</fullName>
    </submittedName>
</protein>
<dbReference type="AlphaFoldDB" id="A0A074W455"/>
<feature type="region of interest" description="Disordered" evidence="1">
    <location>
        <begin position="1"/>
        <end position="23"/>
    </location>
</feature>
<dbReference type="NCBIfam" id="TIGR01731">
    <property type="entry name" value="fil_hemag_20aa"/>
    <property type="match status" value="3"/>
</dbReference>
<dbReference type="InterPro" id="IPR008619">
    <property type="entry name" value="Filamentous_hemagglutn_rpt"/>
</dbReference>
<dbReference type="Proteomes" id="UP000027644">
    <property type="component" value="Unassembled WGS sequence"/>
</dbReference>
<organism evidence="2 3">
    <name type="scientific">Snodgrassella alvi SCGC AB-598-J21</name>
    <dbReference type="NCBI Taxonomy" id="1385367"/>
    <lineage>
        <taxon>Bacteria</taxon>
        <taxon>Pseudomonadati</taxon>
        <taxon>Pseudomonadota</taxon>
        <taxon>Betaproteobacteria</taxon>
        <taxon>Neisseriales</taxon>
        <taxon>Neisseriaceae</taxon>
        <taxon>Snodgrassella</taxon>
    </lineage>
</organism>
<dbReference type="InterPro" id="IPR010069">
    <property type="entry name" value="CdiA_FHA1_rpt"/>
</dbReference>
<reference evidence="2 3" key="1">
    <citation type="journal article" date="2014" name="PLoS Genet.">
        <title>Hidden diversity in honey bee gut symbionts detected by single-cell genomics.</title>
        <authorList>
            <person name="Engel P."/>
            <person name="Stepanauskas R."/>
            <person name="Moran N."/>
        </authorList>
    </citation>
    <scope>NUCLEOTIDE SEQUENCE [LARGE SCALE GENOMIC DNA]</scope>
    <source>
        <strain evidence="2 3">SCGC AB-598-J21</strain>
    </source>
</reference>
<evidence type="ECO:0000313" key="3">
    <source>
        <dbReference type="Proteomes" id="UP000027644"/>
    </source>
</evidence>
<name>A0A074W455_9NEIS</name>
<dbReference type="EMBL" id="AVQL01000060">
    <property type="protein sequence ID" value="KEQ02154.1"/>
    <property type="molecule type" value="Genomic_DNA"/>
</dbReference>
<feature type="non-terminal residue" evidence="2">
    <location>
        <position position="123"/>
    </location>
</feature>